<evidence type="ECO:0000313" key="3">
    <source>
        <dbReference type="Proteomes" id="UP000324832"/>
    </source>
</evidence>
<dbReference type="Proteomes" id="UP000324832">
    <property type="component" value="Unassembled WGS sequence"/>
</dbReference>
<keyword evidence="3" id="KW-1185">Reference proteome</keyword>
<accession>A0A5E4Q6L7</accession>
<protein>
    <submittedName>
        <fullName evidence="2">Uncharacterized protein</fullName>
    </submittedName>
</protein>
<dbReference type="AlphaFoldDB" id="A0A5E4Q6L7"/>
<gene>
    <name evidence="2" type="ORF">LSINAPIS_LOCUS5963</name>
</gene>
<name>A0A5E4Q6L7_9NEOP</name>
<feature type="chain" id="PRO_5022988381" evidence="1">
    <location>
        <begin position="16"/>
        <end position="122"/>
    </location>
</feature>
<proteinExistence type="predicted"/>
<sequence>MVWLLVAACVAGSLAAPAQLCTAAAENDPRAARFCQALNTFLELSGSRLPSAPGQRHEATGRRALVLALRAQALTSGVTTSVTATRPPRATHSDPIYYPNMNIEGHAQNNVKPGFHQGADMR</sequence>
<reference evidence="2 3" key="1">
    <citation type="submission" date="2017-07" db="EMBL/GenBank/DDBJ databases">
        <authorList>
            <person name="Talla V."/>
            <person name="Backstrom N."/>
        </authorList>
    </citation>
    <scope>NUCLEOTIDE SEQUENCE [LARGE SCALE GENOMIC DNA]</scope>
</reference>
<dbReference type="EMBL" id="FZQP02001782">
    <property type="protein sequence ID" value="VVC93864.1"/>
    <property type="molecule type" value="Genomic_DNA"/>
</dbReference>
<feature type="signal peptide" evidence="1">
    <location>
        <begin position="1"/>
        <end position="15"/>
    </location>
</feature>
<organism evidence="2 3">
    <name type="scientific">Leptidea sinapis</name>
    <dbReference type="NCBI Taxonomy" id="189913"/>
    <lineage>
        <taxon>Eukaryota</taxon>
        <taxon>Metazoa</taxon>
        <taxon>Ecdysozoa</taxon>
        <taxon>Arthropoda</taxon>
        <taxon>Hexapoda</taxon>
        <taxon>Insecta</taxon>
        <taxon>Pterygota</taxon>
        <taxon>Neoptera</taxon>
        <taxon>Endopterygota</taxon>
        <taxon>Lepidoptera</taxon>
        <taxon>Glossata</taxon>
        <taxon>Ditrysia</taxon>
        <taxon>Papilionoidea</taxon>
        <taxon>Pieridae</taxon>
        <taxon>Dismorphiinae</taxon>
        <taxon>Leptidea</taxon>
    </lineage>
</organism>
<keyword evidence="1" id="KW-0732">Signal</keyword>
<evidence type="ECO:0000313" key="2">
    <source>
        <dbReference type="EMBL" id="VVC93864.1"/>
    </source>
</evidence>
<evidence type="ECO:0000256" key="1">
    <source>
        <dbReference type="SAM" id="SignalP"/>
    </source>
</evidence>